<reference evidence="1 2" key="1">
    <citation type="journal article" date="2011" name="J. Bacteriol.">
        <title>Complete genome sequence of Amycolicicoccus subflavus DQS3-9A1T, an actinomycete isolated from crude oil-polluted soil.</title>
        <authorList>
            <person name="Cai M."/>
            <person name="Chen W.M."/>
            <person name="Nie Y."/>
            <person name="Chi C.Q."/>
            <person name="Wang Y.N."/>
            <person name="Tang Y.Q."/>
            <person name="Li G.Y."/>
            <person name="Wu X.L."/>
        </authorList>
    </citation>
    <scope>NUCLEOTIDE SEQUENCE [LARGE SCALE GENOMIC DNA]</scope>
    <source>
        <strain evidence="2">DSM 45089 / DQS3-9A1</strain>
    </source>
</reference>
<sequence length="130" mass="14320">MGVPTELQVTGLRDTVRLLVMIQGAEMGMDVIGRKLTVAMHDSIPTVHGLHTTGWRAPALRWAYRHFHSDLARLVLGNRYADAAGVDRLSPMAVARNVGDTRLDGAPPRRRPLRPPAQIGTRVVLQRRSG</sequence>
<keyword evidence="2" id="KW-1185">Reference proteome</keyword>
<accession>F6ER32</accession>
<protein>
    <submittedName>
        <fullName evidence="1">Uncharacterized protein</fullName>
    </submittedName>
</protein>
<dbReference type="AlphaFoldDB" id="F6ER32"/>
<gene>
    <name evidence="1" type="ordered locus">AS9A_2272</name>
</gene>
<organism evidence="1 2">
    <name type="scientific">Hoyosella subflava (strain DSM 45089 / JCM 17490 / NBRC 109087 / DQS3-9A1)</name>
    <name type="common">Amycolicicoccus subflavus</name>
    <dbReference type="NCBI Taxonomy" id="443218"/>
    <lineage>
        <taxon>Bacteria</taxon>
        <taxon>Bacillati</taxon>
        <taxon>Actinomycetota</taxon>
        <taxon>Actinomycetes</taxon>
        <taxon>Mycobacteriales</taxon>
        <taxon>Hoyosellaceae</taxon>
        <taxon>Hoyosella</taxon>
    </lineage>
</organism>
<name>F6ER32_HOYSD</name>
<dbReference type="RefSeq" id="WP_013807068.1">
    <property type="nucleotide sequence ID" value="NC_015564.1"/>
</dbReference>
<dbReference type="EMBL" id="CP002786">
    <property type="protein sequence ID" value="AEF40719.1"/>
    <property type="molecule type" value="Genomic_DNA"/>
</dbReference>
<proteinExistence type="predicted"/>
<dbReference type="Proteomes" id="UP000009235">
    <property type="component" value="Chromosome"/>
</dbReference>
<evidence type="ECO:0000313" key="1">
    <source>
        <dbReference type="EMBL" id="AEF40719.1"/>
    </source>
</evidence>
<evidence type="ECO:0000313" key="2">
    <source>
        <dbReference type="Proteomes" id="UP000009235"/>
    </source>
</evidence>
<dbReference type="KEGG" id="asd:AS9A_2272"/>
<dbReference type="HOGENOM" id="CLU_1933612_0_0_11"/>